<feature type="signal peptide" evidence="1">
    <location>
        <begin position="1"/>
        <end position="16"/>
    </location>
</feature>
<dbReference type="AlphaFoldDB" id="A0A6G1PTS9"/>
<keyword evidence="1" id="KW-0732">Signal</keyword>
<name>A0A6G1PTS9_CHAAH</name>
<accession>A0A6G1PTS9</accession>
<proteinExistence type="predicted"/>
<evidence type="ECO:0000313" key="2">
    <source>
        <dbReference type="EMBL" id="KAF3693710.1"/>
    </source>
</evidence>
<evidence type="ECO:0000256" key="1">
    <source>
        <dbReference type="SAM" id="SignalP"/>
    </source>
</evidence>
<dbReference type="Proteomes" id="UP000503349">
    <property type="component" value="Chromosome 9"/>
</dbReference>
<keyword evidence="3" id="KW-1185">Reference proteome</keyword>
<evidence type="ECO:0008006" key="4">
    <source>
        <dbReference type="Google" id="ProtNLM"/>
    </source>
</evidence>
<organism evidence="2 3">
    <name type="scientific">Channa argus</name>
    <name type="common">Northern snakehead</name>
    <name type="synonym">Ophicephalus argus</name>
    <dbReference type="NCBI Taxonomy" id="215402"/>
    <lineage>
        <taxon>Eukaryota</taxon>
        <taxon>Metazoa</taxon>
        <taxon>Chordata</taxon>
        <taxon>Craniata</taxon>
        <taxon>Vertebrata</taxon>
        <taxon>Euteleostomi</taxon>
        <taxon>Actinopterygii</taxon>
        <taxon>Neopterygii</taxon>
        <taxon>Teleostei</taxon>
        <taxon>Neoteleostei</taxon>
        <taxon>Acanthomorphata</taxon>
        <taxon>Anabantaria</taxon>
        <taxon>Anabantiformes</taxon>
        <taxon>Channoidei</taxon>
        <taxon>Channidae</taxon>
        <taxon>Channa</taxon>
    </lineage>
</organism>
<sequence>MKFLFAFFVLLPLCNSMRIGMNLSKEIKSALTKLQENKVPPPSVDVPSREMQNNALYCEGVFIKHLYQLLEKVKGHSSSKNIEGLMEILQKMKFPGEDGINVHRCRMTKSSMPFKQYSYFLMKLNSMRPITSTPRT</sequence>
<protein>
    <recommendedName>
        <fullName evidence="4">Interleukin-4</fullName>
    </recommendedName>
</protein>
<evidence type="ECO:0000313" key="3">
    <source>
        <dbReference type="Proteomes" id="UP000503349"/>
    </source>
</evidence>
<gene>
    <name evidence="2" type="ORF">EXN66_Car009386</name>
</gene>
<reference evidence="2 3" key="1">
    <citation type="submission" date="2019-02" db="EMBL/GenBank/DDBJ databases">
        <title>Opniocepnalus argus genome.</title>
        <authorList>
            <person name="Zhou C."/>
            <person name="Xiao S."/>
        </authorList>
    </citation>
    <scope>NUCLEOTIDE SEQUENCE [LARGE SCALE GENOMIC DNA]</scope>
    <source>
        <strain evidence="2">OARG1902GOOAL</strain>
        <tissue evidence="2">Muscle</tissue>
    </source>
</reference>
<dbReference type="EMBL" id="CM015720">
    <property type="protein sequence ID" value="KAF3693710.1"/>
    <property type="molecule type" value="Genomic_DNA"/>
</dbReference>
<reference evidence="3" key="2">
    <citation type="submission" date="2019-02" db="EMBL/GenBank/DDBJ databases">
        <title>Opniocepnalus argus Var Kimnra genome.</title>
        <authorList>
            <person name="Zhou C."/>
            <person name="Xiao S."/>
        </authorList>
    </citation>
    <scope>NUCLEOTIDE SEQUENCE [LARGE SCALE GENOMIC DNA]</scope>
</reference>
<feature type="chain" id="PRO_5026137443" description="Interleukin-4" evidence="1">
    <location>
        <begin position="17"/>
        <end position="136"/>
    </location>
</feature>